<protein>
    <recommendedName>
        <fullName evidence="3">EpsG family protein</fullName>
    </recommendedName>
</protein>
<organism evidence="2">
    <name type="scientific">Vibrio lentus</name>
    <dbReference type="NCBI Taxonomy" id="136468"/>
    <lineage>
        <taxon>Bacteria</taxon>
        <taxon>Pseudomonadati</taxon>
        <taxon>Pseudomonadota</taxon>
        <taxon>Gammaproteobacteria</taxon>
        <taxon>Vibrionales</taxon>
        <taxon>Vibrionaceae</taxon>
        <taxon>Vibrio</taxon>
    </lineage>
</organism>
<reference evidence="2" key="2">
    <citation type="submission" date="2016-07" db="EMBL/GenBank/DDBJ databases">
        <authorList>
            <person name="Kauffman K."/>
            <person name="Arevalo P."/>
            <person name="Polz M.F."/>
        </authorList>
    </citation>
    <scope>NUCLEOTIDE SEQUENCE</scope>
    <source>
        <strain evidence="2">10N.261.52.F7</strain>
    </source>
</reference>
<dbReference type="InterPro" id="IPR049458">
    <property type="entry name" value="EpsG-like"/>
</dbReference>
<evidence type="ECO:0000256" key="1">
    <source>
        <dbReference type="SAM" id="Phobius"/>
    </source>
</evidence>
<dbReference type="AlphaFoldDB" id="A0AB36XK79"/>
<keyword evidence="1" id="KW-1133">Transmembrane helix</keyword>
<accession>A0AB36XK79</accession>
<evidence type="ECO:0008006" key="3">
    <source>
        <dbReference type="Google" id="ProtNLM"/>
    </source>
</evidence>
<feature type="transmembrane region" description="Helical" evidence="1">
    <location>
        <begin position="177"/>
        <end position="199"/>
    </location>
</feature>
<feature type="transmembrane region" description="Helical" evidence="1">
    <location>
        <begin position="219"/>
        <end position="238"/>
    </location>
</feature>
<keyword evidence="1" id="KW-0812">Transmembrane</keyword>
<feature type="transmembrane region" description="Helical" evidence="1">
    <location>
        <begin position="267"/>
        <end position="285"/>
    </location>
</feature>
<feature type="transmembrane region" description="Helical" evidence="1">
    <location>
        <begin position="140"/>
        <end position="165"/>
    </location>
</feature>
<feature type="transmembrane region" description="Helical" evidence="1">
    <location>
        <begin position="69"/>
        <end position="87"/>
    </location>
</feature>
<gene>
    <name evidence="2" type="ORF">BCT99_20110</name>
</gene>
<sequence length="332" mass="38424">MLAFILYCVVSFFYGWRVIDFQHGGIDTMRYRDIFNSTEGDFLSGVLSQRVEKGYASFMWLVKNTLDSFPTFLFLYFMLSLYLLSSITKKITVSGSSILSYILLSFMLVSSFNVSRMILGLLFLFFVVSALSEDNYGKAFLYACIATSIQSTCIFGFIFIGYKFVYEKLNNKIKFYILYLISLASAFLLVEVAKSILISIDYGAYVTNIEGAEPSLFNFGYALFLLYVTYLASGNYTFENRVTNQFLQLLPSMFYILPIYLQIPIAYRFNLIFVMLFAFCIPDVLKFFSRRINSGNYFYVILYGVVVTYFVLKVYNFLTRDVYSALLWDINI</sequence>
<dbReference type="EMBL" id="MCXM01000016">
    <property type="protein sequence ID" value="PMK46291.1"/>
    <property type="molecule type" value="Genomic_DNA"/>
</dbReference>
<feature type="transmembrane region" description="Helical" evidence="1">
    <location>
        <begin position="99"/>
        <end position="128"/>
    </location>
</feature>
<comment type="caution">
    <text evidence="2">The sequence shown here is derived from an EMBL/GenBank/DDBJ whole genome shotgun (WGS) entry which is preliminary data.</text>
</comment>
<evidence type="ECO:0000313" key="2">
    <source>
        <dbReference type="EMBL" id="PMK46291.1"/>
    </source>
</evidence>
<feature type="transmembrane region" description="Helical" evidence="1">
    <location>
        <begin position="297"/>
        <end position="318"/>
    </location>
</feature>
<reference key="1">
    <citation type="submission" date="2016-07" db="EMBL/GenBank/DDBJ databases">
        <title>Nontailed viruses are major unrecognized killers of bacteria in the ocean.</title>
        <authorList>
            <person name="Kauffman K."/>
            <person name="Hussain F."/>
            <person name="Yang J."/>
            <person name="Arevalo P."/>
            <person name="Brown J."/>
            <person name="Cutler M."/>
            <person name="Kelly L."/>
            <person name="Polz M.F."/>
        </authorList>
    </citation>
    <scope>NUCLEOTIDE SEQUENCE [LARGE SCALE GENOMIC DNA]</scope>
    <source>
        <strain>10N.261.52.F7</strain>
    </source>
</reference>
<proteinExistence type="predicted"/>
<name>A0AB36XK79_9VIBR</name>
<feature type="transmembrane region" description="Helical" evidence="1">
    <location>
        <begin position="245"/>
        <end position="261"/>
    </location>
</feature>
<reference evidence="2" key="3">
    <citation type="journal article" date="2018" name="Nature">
        <title>A major lineage of non-tailed dsDNA viruses as unrecognized killers of marine bacteria.</title>
        <authorList>
            <person name="Kauffman K.M."/>
            <person name="Hussain F.A."/>
            <person name="Yang J."/>
            <person name="Arevalo P."/>
            <person name="Brown J.M."/>
            <person name="Chang W.K."/>
            <person name="VanInsberghe D."/>
            <person name="Elsherbini J."/>
            <person name="Sharma R.S."/>
            <person name="Cutler M.B."/>
            <person name="Kelly L."/>
            <person name="Polz M.F."/>
        </authorList>
    </citation>
    <scope>NUCLEOTIDE SEQUENCE</scope>
    <source>
        <strain evidence="2">10N.261.52.F7</strain>
    </source>
</reference>
<dbReference type="Pfam" id="PF14897">
    <property type="entry name" value="EpsG"/>
    <property type="match status" value="1"/>
</dbReference>
<keyword evidence="1" id="KW-0472">Membrane</keyword>